<dbReference type="EMBL" id="LSYV01000144">
    <property type="protein sequence ID" value="KXZ42469.1"/>
    <property type="molecule type" value="Genomic_DNA"/>
</dbReference>
<comment type="caution">
    <text evidence="1">The sequence shown here is derived from an EMBL/GenBank/DDBJ whole genome shotgun (WGS) entry which is preliminary data.</text>
</comment>
<name>A0A150FXZ0_GONPE</name>
<keyword evidence="2" id="KW-1185">Reference proteome</keyword>
<accession>A0A150FXZ0</accession>
<protein>
    <submittedName>
        <fullName evidence="1">Uncharacterized protein</fullName>
    </submittedName>
</protein>
<proteinExistence type="predicted"/>
<dbReference type="Proteomes" id="UP000075714">
    <property type="component" value="Unassembled WGS sequence"/>
</dbReference>
<evidence type="ECO:0000313" key="1">
    <source>
        <dbReference type="EMBL" id="KXZ42469.1"/>
    </source>
</evidence>
<evidence type="ECO:0000313" key="2">
    <source>
        <dbReference type="Proteomes" id="UP000075714"/>
    </source>
</evidence>
<organism evidence="1 2">
    <name type="scientific">Gonium pectorale</name>
    <name type="common">Green alga</name>
    <dbReference type="NCBI Taxonomy" id="33097"/>
    <lineage>
        <taxon>Eukaryota</taxon>
        <taxon>Viridiplantae</taxon>
        <taxon>Chlorophyta</taxon>
        <taxon>core chlorophytes</taxon>
        <taxon>Chlorophyceae</taxon>
        <taxon>CS clade</taxon>
        <taxon>Chlamydomonadales</taxon>
        <taxon>Volvocaceae</taxon>
        <taxon>Gonium</taxon>
    </lineage>
</organism>
<reference evidence="2" key="1">
    <citation type="journal article" date="2016" name="Nat. Commun.">
        <title>The Gonium pectorale genome demonstrates co-option of cell cycle regulation during the evolution of multicellularity.</title>
        <authorList>
            <person name="Hanschen E.R."/>
            <person name="Marriage T.N."/>
            <person name="Ferris P.J."/>
            <person name="Hamaji T."/>
            <person name="Toyoda A."/>
            <person name="Fujiyama A."/>
            <person name="Neme R."/>
            <person name="Noguchi H."/>
            <person name="Minakuchi Y."/>
            <person name="Suzuki M."/>
            <person name="Kawai-Toyooka H."/>
            <person name="Smith D.R."/>
            <person name="Sparks H."/>
            <person name="Anderson J."/>
            <person name="Bakaric R."/>
            <person name="Luria V."/>
            <person name="Karger A."/>
            <person name="Kirschner M.W."/>
            <person name="Durand P.M."/>
            <person name="Michod R.E."/>
            <person name="Nozaki H."/>
            <person name="Olson B.J."/>
        </authorList>
    </citation>
    <scope>NUCLEOTIDE SEQUENCE [LARGE SCALE GENOMIC DNA]</scope>
    <source>
        <strain evidence="2">NIES-2863</strain>
    </source>
</reference>
<sequence length="123" mass="13960">MALSNMQALVKVVKVDKVETHTAQQLLEDTRQEDIRQEDIRQEDIRQEVVQQAEANNRQTKALAAHVDQLKELVSMLTHEALESRRQTLECRCKAEADMRSCCTDLDALDSPTAYCHARSGHA</sequence>
<gene>
    <name evidence="1" type="ORF">GPECTOR_144g732</name>
</gene>
<dbReference type="AlphaFoldDB" id="A0A150FXZ0"/>